<proteinExistence type="predicted"/>
<keyword evidence="3" id="KW-0449">Lipoprotein</keyword>
<accession>A0A1Y2LEB1</accession>
<organism evidence="3 4">
    <name type="scientific">Thalassospira alkalitolerans</name>
    <dbReference type="NCBI Taxonomy" id="1293890"/>
    <lineage>
        <taxon>Bacteria</taxon>
        <taxon>Pseudomonadati</taxon>
        <taxon>Pseudomonadota</taxon>
        <taxon>Alphaproteobacteria</taxon>
        <taxon>Rhodospirillales</taxon>
        <taxon>Thalassospiraceae</taxon>
        <taxon>Thalassospira</taxon>
    </lineage>
</organism>
<dbReference type="Proteomes" id="UP000193396">
    <property type="component" value="Unassembled WGS sequence"/>
</dbReference>
<evidence type="ECO:0000259" key="2">
    <source>
        <dbReference type="Pfam" id="PF13473"/>
    </source>
</evidence>
<dbReference type="Pfam" id="PF13473">
    <property type="entry name" value="Cupredoxin_1"/>
    <property type="match status" value="1"/>
</dbReference>
<evidence type="ECO:0000256" key="1">
    <source>
        <dbReference type="SAM" id="SignalP"/>
    </source>
</evidence>
<keyword evidence="1" id="KW-0732">Signal</keyword>
<protein>
    <submittedName>
        <fullName evidence="3">Periplasmic lipoprotein involved in iron transport</fullName>
    </submittedName>
</protein>
<name>A0A1Y2LEB1_9PROT</name>
<dbReference type="AlphaFoldDB" id="A0A1Y2LEB1"/>
<dbReference type="InterPro" id="IPR008972">
    <property type="entry name" value="Cupredoxin"/>
</dbReference>
<evidence type="ECO:0000313" key="3">
    <source>
        <dbReference type="EMBL" id="OSQ49260.1"/>
    </source>
</evidence>
<gene>
    <name evidence="3" type="ORF">TALK_05975</name>
</gene>
<feature type="signal peptide" evidence="1">
    <location>
        <begin position="1"/>
        <end position="24"/>
    </location>
</feature>
<keyword evidence="4" id="KW-1185">Reference proteome</keyword>
<feature type="domain" description="EfeO-type cupredoxin-like" evidence="2">
    <location>
        <begin position="9"/>
        <end position="112"/>
    </location>
</feature>
<dbReference type="InterPro" id="IPR028096">
    <property type="entry name" value="EfeO_Cupredoxin"/>
</dbReference>
<feature type="chain" id="PRO_5013299637" evidence="1">
    <location>
        <begin position="25"/>
        <end position="113"/>
    </location>
</feature>
<reference evidence="3 4" key="1">
    <citation type="submission" date="2014-03" db="EMBL/GenBank/DDBJ databases">
        <title>The draft genome sequence of Thalassospira alkalitolerans JCM 18968.</title>
        <authorList>
            <person name="Lai Q."/>
            <person name="Shao Z."/>
        </authorList>
    </citation>
    <scope>NUCLEOTIDE SEQUENCE [LARGE SCALE GENOMIC DNA]</scope>
    <source>
        <strain evidence="3 4">JCM 18968</strain>
    </source>
</reference>
<dbReference type="SUPFAM" id="SSF49503">
    <property type="entry name" value="Cupredoxins"/>
    <property type="match status" value="1"/>
</dbReference>
<evidence type="ECO:0000313" key="4">
    <source>
        <dbReference type="Proteomes" id="UP000193396"/>
    </source>
</evidence>
<dbReference type="RefSeq" id="WP_085617134.1">
    <property type="nucleotide sequence ID" value="NZ_CAXBPE010000011.1"/>
</dbReference>
<sequence length="113" mass="12711">MKRPFFAIAFAISLTVLAMPFADAEEITTFVIEMKDGVLSPERLEIPARTQVKIILRNTGETPAEFESLRLRKEKVLAPGVESFVVIRRASPGEYPFFDEFHIETAQGVIVAR</sequence>
<dbReference type="EMBL" id="JFKB01000003">
    <property type="protein sequence ID" value="OSQ49260.1"/>
    <property type="molecule type" value="Genomic_DNA"/>
</dbReference>
<dbReference type="Gene3D" id="2.60.40.420">
    <property type="entry name" value="Cupredoxins - blue copper proteins"/>
    <property type="match status" value="1"/>
</dbReference>
<dbReference type="STRING" id="1293890.TALK_05975"/>
<comment type="caution">
    <text evidence="3">The sequence shown here is derived from an EMBL/GenBank/DDBJ whole genome shotgun (WGS) entry which is preliminary data.</text>
</comment>